<evidence type="ECO:0000313" key="3">
    <source>
        <dbReference type="Proteomes" id="UP001482620"/>
    </source>
</evidence>
<comment type="caution">
    <text evidence="2">The sequence shown here is derived from an EMBL/GenBank/DDBJ whole genome shotgun (WGS) entry which is preliminary data.</text>
</comment>
<keyword evidence="1" id="KW-0812">Transmembrane</keyword>
<accession>A0ABV0SSY0</accession>
<dbReference type="EMBL" id="JAHRIQ010010343">
    <property type="protein sequence ID" value="MEQ2223654.1"/>
    <property type="molecule type" value="Genomic_DNA"/>
</dbReference>
<name>A0ABV0SSY0_9TELE</name>
<keyword evidence="1" id="KW-0472">Membrane</keyword>
<dbReference type="Proteomes" id="UP001482620">
    <property type="component" value="Unassembled WGS sequence"/>
</dbReference>
<protein>
    <submittedName>
        <fullName evidence="2">Uncharacterized protein</fullName>
    </submittedName>
</protein>
<proteinExistence type="predicted"/>
<keyword evidence="3" id="KW-1185">Reference proteome</keyword>
<evidence type="ECO:0000256" key="1">
    <source>
        <dbReference type="SAM" id="Phobius"/>
    </source>
</evidence>
<organism evidence="2 3">
    <name type="scientific">Ilyodon furcidens</name>
    <name type="common">goldbreast splitfin</name>
    <dbReference type="NCBI Taxonomy" id="33524"/>
    <lineage>
        <taxon>Eukaryota</taxon>
        <taxon>Metazoa</taxon>
        <taxon>Chordata</taxon>
        <taxon>Craniata</taxon>
        <taxon>Vertebrata</taxon>
        <taxon>Euteleostomi</taxon>
        <taxon>Actinopterygii</taxon>
        <taxon>Neopterygii</taxon>
        <taxon>Teleostei</taxon>
        <taxon>Neoteleostei</taxon>
        <taxon>Acanthomorphata</taxon>
        <taxon>Ovalentaria</taxon>
        <taxon>Atherinomorphae</taxon>
        <taxon>Cyprinodontiformes</taxon>
        <taxon>Goodeidae</taxon>
        <taxon>Ilyodon</taxon>
    </lineage>
</organism>
<evidence type="ECO:0000313" key="2">
    <source>
        <dbReference type="EMBL" id="MEQ2223654.1"/>
    </source>
</evidence>
<sequence length="106" mass="11631">MMLRGCVVLAGMGQVRPQLLSFVYMQPNVCGGKVSARITTNALFLGWHTLVAASCYGVVFFFFIYGTGKLVRVETHGGGSPSSQTRTLNMQPEMQWTGLDQSIFMC</sequence>
<gene>
    <name evidence="2" type="ORF">ILYODFUR_038845</name>
</gene>
<feature type="transmembrane region" description="Helical" evidence="1">
    <location>
        <begin position="41"/>
        <end position="65"/>
    </location>
</feature>
<keyword evidence="1" id="KW-1133">Transmembrane helix</keyword>
<reference evidence="2 3" key="1">
    <citation type="submission" date="2021-06" db="EMBL/GenBank/DDBJ databases">
        <authorList>
            <person name="Palmer J.M."/>
        </authorList>
    </citation>
    <scope>NUCLEOTIDE SEQUENCE [LARGE SCALE GENOMIC DNA]</scope>
    <source>
        <strain evidence="3">if_2019</strain>
        <tissue evidence="2">Muscle</tissue>
    </source>
</reference>